<gene>
    <name evidence="1" type="ORF">I6G56_25230</name>
</gene>
<reference evidence="1 2" key="1">
    <citation type="submission" date="2020-12" db="EMBL/GenBank/DDBJ databases">
        <title>FDA dAtabase for Regulatory Grade micrObial Sequences (FDA-ARGOS): Supporting development and validation of Infectious Disease Dx tests.</title>
        <authorList>
            <person name="Nelson B."/>
            <person name="Plummer A."/>
            <person name="Tallon L."/>
            <person name="Sadzewicz L."/>
            <person name="Zhao X."/>
            <person name="Boylan J."/>
            <person name="Ott S."/>
            <person name="Bowen H."/>
            <person name="Vavikolanu K."/>
            <person name="Mehta A."/>
            <person name="Aluvathingal J."/>
            <person name="Nadendla S."/>
            <person name="Myers T."/>
            <person name="Yan Y."/>
            <person name="Sichtig H."/>
        </authorList>
    </citation>
    <scope>NUCLEOTIDE SEQUENCE [LARGE SCALE GENOMIC DNA]</scope>
    <source>
        <strain evidence="1 2">FDAARGOS_899</strain>
    </source>
</reference>
<organism evidence="1 2">
    <name type="scientific">Burkholderia humptydooensis</name>
    <dbReference type="NCBI Taxonomy" id="430531"/>
    <lineage>
        <taxon>Bacteria</taxon>
        <taxon>Pseudomonadati</taxon>
        <taxon>Pseudomonadota</taxon>
        <taxon>Betaproteobacteria</taxon>
        <taxon>Burkholderiales</taxon>
        <taxon>Burkholderiaceae</taxon>
        <taxon>Burkholderia</taxon>
        <taxon>pseudomallei group</taxon>
    </lineage>
</organism>
<dbReference type="EMBL" id="CP065687">
    <property type="protein sequence ID" value="QPS47701.1"/>
    <property type="molecule type" value="Genomic_DNA"/>
</dbReference>
<protein>
    <submittedName>
        <fullName evidence="1">Uncharacterized protein</fullName>
    </submittedName>
</protein>
<dbReference type="RefSeq" id="WP_006027764.1">
    <property type="nucleotide sequence ID" value="NZ_CP013382.1"/>
</dbReference>
<accession>A0A7T2U8M7</accession>
<name>A0A7T2U8M7_9BURK</name>
<dbReference type="Proteomes" id="UP000594943">
    <property type="component" value="Chromosome 2"/>
</dbReference>
<dbReference type="KEGG" id="bhg:I6G56_25230"/>
<evidence type="ECO:0000313" key="1">
    <source>
        <dbReference type="EMBL" id="QPS47701.1"/>
    </source>
</evidence>
<dbReference type="Gene3D" id="3.40.190.10">
    <property type="entry name" value="Periplasmic binding protein-like II"/>
    <property type="match status" value="1"/>
</dbReference>
<evidence type="ECO:0000313" key="2">
    <source>
        <dbReference type="Proteomes" id="UP000594943"/>
    </source>
</evidence>
<dbReference type="AlphaFoldDB" id="A0A7T2U8M7"/>
<proteinExistence type="predicted"/>
<sequence length="53" mass="5439">MIAAMLQDKRSAVDAAQHALRANPSLVDAWLDGVTTANGAPGLPAVRAALDAR</sequence>